<evidence type="ECO:0000256" key="3">
    <source>
        <dbReference type="ARBA" id="ARBA00022824"/>
    </source>
</evidence>
<comment type="subcellular location">
    <subcellularLocation>
        <location evidence="1">Endoplasmic reticulum</location>
    </subcellularLocation>
</comment>
<comment type="caution">
    <text evidence="6">The sequence shown here is derived from an EMBL/GenBank/DDBJ whole genome shotgun (WGS) entry which is preliminary data.</text>
</comment>
<reference evidence="6" key="1">
    <citation type="submission" date="2021-02" db="EMBL/GenBank/DDBJ databases">
        <authorList>
            <person name="Dougan E. K."/>
            <person name="Rhodes N."/>
            <person name="Thang M."/>
            <person name="Chan C."/>
        </authorList>
    </citation>
    <scope>NUCLEOTIDE SEQUENCE</scope>
</reference>
<dbReference type="SMART" id="SM00271">
    <property type="entry name" value="DnaJ"/>
    <property type="match status" value="1"/>
</dbReference>
<dbReference type="SUPFAM" id="SSF48452">
    <property type="entry name" value="TPR-like"/>
    <property type="match status" value="1"/>
</dbReference>
<dbReference type="Gene3D" id="1.10.287.110">
    <property type="entry name" value="DnaJ domain"/>
    <property type="match status" value="1"/>
</dbReference>
<dbReference type="GO" id="GO:0051087">
    <property type="term" value="F:protein-folding chaperone binding"/>
    <property type="evidence" value="ECO:0007669"/>
    <property type="project" value="TreeGrafter"/>
</dbReference>
<dbReference type="PANTHER" id="PTHR44140:SF2">
    <property type="entry name" value="LD25575P"/>
    <property type="match status" value="1"/>
</dbReference>
<evidence type="ECO:0000259" key="5">
    <source>
        <dbReference type="PROSITE" id="PS50076"/>
    </source>
</evidence>
<dbReference type="GO" id="GO:0005783">
    <property type="term" value="C:endoplasmic reticulum"/>
    <property type="evidence" value="ECO:0007669"/>
    <property type="project" value="UniProtKB-SubCell"/>
</dbReference>
<feature type="domain" description="J" evidence="5">
    <location>
        <begin position="172"/>
        <end position="238"/>
    </location>
</feature>
<evidence type="ECO:0000256" key="1">
    <source>
        <dbReference type="ARBA" id="ARBA00004240"/>
    </source>
</evidence>
<feature type="non-terminal residue" evidence="6">
    <location>
        <position position="1"/>
    </location>
</feature>
<dbReference type="Gene3D" id="1.25.40.10">
    <property type="entry name" value="Tetratricopeptide repeat domain"/>
    <property type="match status" value="1"/>
</dbReference>
<feature type="compositionally biased region" description="Basic and acidic residues" evidence="4">
    <location>
        <begin position="242"/>
        <end position="252"/>
    </location>
</feature>
<dbReference type="PRINTS" id="PR00625">
    <property type="entry name" value="JDOMAIN"/>
</dbReference>
<dbReference type="Proteomes" id="UP000626109">
    <property type="component" value="Unassembled WGS sequence"/>
</dbReference>
<dbReference type="Pfam" id="PF00226">
    <property type="entry name" value="DnaJ"/>
    <property type="match status" value="1"/>
</dbReference>
<evidence type="ECO:0000256" key="2">
    <source>
        <dbReference type="ARBA" id="ARBA00022729"/>
    </source>
</evidence>
<name>A0A813LNQ4_POLGL</name>
<evidence type="ECO:0000313" key="7">
    <source>
        <dbReference type="Proteomes" id="UP000626109"/>
    </source>
</evidence>
<dbReference type="SUPFAM" id="SSF46565">
    <property type="entry name" value="Chaperone J-domain"/>
    <property type="match status" value="1"/>
</dbReference>
<sequence length="252" mass="28586">VGQIDAGLHNLELCLRWAFGHKPCSLAVRSARAVRRHWEGLSNAQVARDWLGVTTLAEQLLEADPEADYFTLRARRALCHAHRELGESSKAINSCQNATAGNIAEAEGLEQEERAAREAYLDLAWALIQVHKFQDALAALDVAQRLVGDDDRRAADLREQVRQAQLKSKSFDYYEILGIARDATIEQIKKAYRRLALLWHPDKNPDNEDEAEEMFRKISEAYTALSDSGIRNRYNAGEDVQTETKQRTEERK</sequence>
<dbReference type="InterPro" id="IPR036869">
    <property type="entry name" value="J_dom_sf"/>
</dbReference>
<feature type="region of interest" description="Disordered" evidence="4">
    <location>
        <begin position="233"/>
        <end position="252"/>
    </location>
</feature>
<feature type="non-terminal residue" evidence="6">
    <location>
        <position position="252"/>
    </location>
</feature>
<dbReference type="PROSITE" id="PS50076">
    <property type="entry name" value="DNAJ_2"/>
    <property type="match status" value="1"/>
</dbReference>
<keyword evidence="3" id="KW-0256">Endoplasmic reticulum</keyword>
<dbReference type="AlphaFoldDB" id="A0A813LNQ4"/>
<organism evidence="6 7">
    <name type="scientific">Polarella glacialis</name>
    <name type="common">Dinoflagellate</name>
    <dbReference type="NCBI Taxonomy" id="89957"/>
    <lineage>
        <taxon>Eukaryota</taxon>
        <taxon>Sar</taxon>
        <taxon>Alveolata</taxon>
        <taxon>Dinophyceae</taxon>
        <taxon>Suessiales</taxon>
        <taxon>Suessiaceae</taxon>
        <taxon>Polarella</taxon>
    </lineage>
</organism>
<dbReference type="InterPro" id="IPR011990">
    <property type="entry name" value="TPR-like_helical_dom_sf"/>
</dbReference>
<dbReference type="InterPro" id="IPR051727">
    <property type="entry name" value="DnaJ_C3_Co-chaperones"/>
</dbReference>
<dbReference type="GO" id="GO:0051787">
    <property type="term" value="F:misfolded protein binding"/>
    <property type="evidence" value="ECO:0007669"/>
    <property type="project" value="TreeGrafter"/>
</dbReference>
<dbReference type="GO" id="GO:0034975">
    <property type="term" value="P:protein folding in endoplasmic reticulum"/>
    <property type="evidence" value="ECO:0007669"/>
    <property type="project" value="TreeGrafter"/>
</dbReference>
<dbReference type="PANTHER" id="PTHR44140">
    <property type="entry name" value="LD25575P"/>
    <property type="match status" value="1"/>
</dbReference>
<dbReference type="InterPro" id="IPR001623">
    <property type="entry name" value="DnaJ_domain"/>
</dbReference>
<dbReference type="EMBL" id="CAJNNW010036420">
    <property type="protein sequence ID" value="CAE8734115.1"/>
    <property type="molecule type" value="Genomic_DNA"/>
</dbReference>
<gene>
    <name evidence="6" type="ORF">PGLA2088_LOCUS47147</name>
</gene>
<proteinExistence type="predicted"/>
<protein>
    <recommendedName>
        <fullName evidence="5">J domain-containing protein</fullName>
    </recommendedName>
</protein>
<accession>A0A813LNQ4</accession>
<evidence type="ECO:0000256" key="4">
    <source>
        <dbReference type="SAM" id="MobiDB-lite"/>
    </source>
</evidence>
<keyword evidence="2" id="KW-0732">Signal</keyword>
<dbReference type="CDD" id="cd06257">
    <property type="entry name" value="DnaJ"/>
    <property type="match status" value="1"/>
</dbReference>
<evidence type="ECO:0000313" key="6">
    <source>
        <dbReference type="EMBL" id="CAE8734115.1"/>
    </source>
</evidence>